<dbReference type="EMBL" id="JAIWYP010000016">
    <property type="protein sequence ID" value="KAH3698360.1"/>
    <property type="molecule type" value="Genomic_DNA"/>
</dbReference>
<organism evidence="1 2">
    <name type="scientific">Dreissena polymorpha</name>
    <name type="common">Zebra mussel</name>
    <name type="synonym">Mytilus polymorpha</name>
    <dbReference type="NCBI Taxonomy" id="45954"/>
    <lineage>
        <taxon>Eukaryota</taxon>
        <taxon>Metazoa</taxon>
        <taxon>Spiralia</taxon>
        <taxon>Lophotrochozoa</taxon>
        <taxon>Mollusca</taxon>
        <taxon>Bivalvia</taxon>
        <taxon>Autobranchia</taxon>
        <taxon>Heteroconchia</taxon>
        <taxon>Euheterodonta</taxon>
        <taxon>Imparidentia</taxon>
        <taxon>Neoheterodontei</taxon>
        <taxon>Myida</taxon>
        <taxon>Dreissenoidea</taxon>
        <taxon>Dreissenidae</taxon>
        <taxon>Dreissena</taxon>
    </lineage>
</organism>
<dbReference type="Proteomes" id="UP000828390">
    <property type="component" value="Unassembled WGS sequence"/>
</dbReference>
<comment type="caution">
    <text evidence="1">The sequence shown here is derived from an EMBL/GenBank/DDBJ whole genome shotgun (WGS) entry which is preliminary data.</text>
</comment>
<dbReference type="AlphaFoldDB" id="A0A9D3YDG9"/>
<proteinExistence type="predicted"/>
<keyword evidence="2" id="KW-1185">Reference proteome</keyword>
<protein>
    <submittedName>
        <fullName evidence="1">Uncharacterized protein</fullName>
    </submittedName>
</protein>
<sequence>MFIGRSLYQEQKGKVGKDMEVKKSVMSDMRSLARLYTAFKEFMPTSHNIEDMFIVKHFDFLESAIEAQTKEKKTS</sequence>
<gene>
    <name evidence="1" type="ORF">DPMN_085880</name>
</gene>
<name>A0A9D3YDG9_DREPO</name>
<reference evidence="1" key="2">
    <citation type="submission" date="2020-11" db="EMBL/GenBank/DDBJ databases">
        <authorList>
            <person name="McCartney M.A."/>
            <person name="Auch B."/>
            <person name="Kono T."/>
            <person name="Mallez S."/>
            <person name="Becker A."/>
            <person name="Gohl D.M."/>
            <person name="Silverstein K.A.T."/>
            <person name="Koren S."/>
            <person name="Bechman K.B."/>
            <person name="Herman A."/>
            <person name="Abrahante J.E."/>
            <person name="Garbe J."/>
        </authorList>
    </citation>
    <scope>NUCLEOTIDE SEQUENCE</scope>
    <source>
        <strain evidence="1">Duluth1</strain>
        <tissue evidence="1">Whole animal</tissue>
    </source>
</reference>
<evidence type="ECO:0000313" key="1">
    <source>
        <dbReference type="EMBL" id="KAH3698360.1"/>
    </source>
</evidence>
<accession>A0A9D3YDG9</accession>
<reference evidence="1" key="1">
    <citation type="journal article" date="2019" name="bioRxiv">
        <title>The Genome of the Zebra Mussel, Dreissena polymorpha: A Resource for Invasive Species Research.</title>
        <authorList>
            <person name="McCartney M.A."/>
            <person name="Auch B."/>
            <person name="Kono T."/>
            <person name="Mallez S."/>
            <person name="Zhang Y."/>
            <person name="Obille A."/>
            <person name="Becker A."/>
            <person name="Abrahante J.E."/>
            <person name="Garbe J."/>
            <person name="Badalamenti J.P."/>
            <person name="Herman A."/>
            <person name="Mangelson H."/>
            <person name="Liachko I."/>
            <person name="Sullivan S."/>
            <person name="Sone E.D."/>
            <person name="Koren S."/>
            <person name="Silverstein K.A.T."/>
            <person name="Beckman K.B."/>
            <person name="Gohl D.M."/>
        </authorList>
    </citation>
    <scope>NUCLEOTIDE SEQUENCE</scope>
    <source>
        <strain evidence="1">Duluth1</strain>
        <tissue evidence="1">Whole animal</tissue>
    </source>
</reference>
<evidence type="ECO:0000313" key="2">
    <source>
        <dbReference type="Proteomes" id="UP000828390"/>
    </source>
</evidence>